<evidence type="ECO:0000313" key="1">
    <source>
        <dbReference type="EMBL" id="CAK8691492.1"/>
    </source>
</evidence>
<dbReference type="EMBL" id="CAWYQH010000119">
    <property type="protein sequence ID" value="CAK8691492.1"/>
    <property type="molecule type" value="Genomic_DNA"/>
</dbReference>
<gene>
    <name evidence="1" type="ORF">CVLEPA_LOCUS24196</name>
</gene>
<comment type="caution">
    <text evidence="1">The sequence shown here is derived from an EMBL/GenBank/DDBJ whole genome shotgun (WGS) entry which is preliminary data.</text>
</comment>
<dbReference type="PANTHER" id="PTHR47456:SF1">
    <property type="entry name" value="PHD-TYPE DOMAIN-CONTAINING PROTEIN"/>
    <property type="match status" value="1"/>
</dbReference>
<evidence type="ECO:0000313" key="2">
    <source>
        <dbReference type="Proteomes" id="UP001642483"/>
    </source>
</evidence>
<protein>
    <submittedName>
        <fullName evidence="1">Uncharacterized protein</fullName>
    </submittedName>
</protein>
<dbReference type="Proteomes" id="UP001642483">
    <property type="component" value="Unassembled WGS sequence"/>
</dbReference>
<dbReference type="PANTHER" id="PTHR47456">
    <property type="entry name" value="PHD-TYPE DOMAIN-CONTAINING PROTEIN"/>
    <property type="match status" value="1"/>
</dbReference>
<accession>A0ABP0GID5</accession>
<reference evidence="1 2" key="1">
    <citation type="submission" date="2024-02" db="EMBL/GenBank/DDBJ databases">
        <authorList>
            <person name="Daric V."/>
            <person name="Darras S."/>
        </authorList>
    </citation>
    <scope>NUCLEOTIDE SEQUENCE [LARGE SCALE GENOMIC DNA]</scope>
</reference>
<keyword evidence="2" id="KW-1185">Reference proteome</keyword>
<sequence length="348" mass="39641">MLKAGAWWIHGTQCNNEYFGYCLSVEKAEKVLEDFQEITSCKYVVQKKIKHFGEFGIDLGKHCIRFQGVESKSAKDINPGPTIPFFGLPFVILAEKVFECQYGVDRHAPSKQRKRIESIQANKARCVVQPSMKRGCPARVIMKEVAVFPEYRIMNDTVRNRKLISKELRAALQNNEKPQVEKRIYLQLPWAEMHDKHAVKSLHDFNVEVLLDNCGNIDGENGSAAFNTCLSFEDSELFCKAKECREALQEISSLTYLTTNLEALAEASDLLEQAKVILKQESSSYNVPWERISSTPPLESIELRKDLVDSDGRLKKRRNHPNFVIGDNEVAIMSKRRHLSKTDNATTS</sequence>
<dbReference type="Pfam" id="PF15299">
    <property type="entry name" value="ALS2CR8"/>
    <property type="match status" value="1"/>
</dbReference>
<organism evidence="1 2">
    <name type="scientific">Clavelina lepadiformis</name>
    <name type="common">Light-bulb sea squirt</name>
    <name type="synonym">Ascidia lepadiformis</name>
    <dbReference type="NCBI Taxonomy" id="159417"/>
    <lineage>
        <taxon>Eukaryota</taxon>
        <taxon>Metazoa</taxon>
        <taxon>Chordata</taxon>
        <taxon>Tunicata</taxon>
        <taxon>Ascidiacea</taxon>
        <taxon>Aplousobranchia</taxon>
        <taxon>Clavelinidae</taxon>
        <taxon>Clavelina</taxon>
    </lineage>
</organism>
<name>A0ABP0GID5_CLALP</name>
<dbReference type="InterPro" id="IPR029309">
    <property type="entry name" value="CaRF"/>
</dbReference>
<proteinExistence type="predicted"/>